<feature type="transmembrane region" description="Helical" evidence="1">
    <location>
        <begin position="83"/>
        <end position="106"/>
    </location>
</feature>
<keyword evidence="2" id="KW-0378">Hydrolase</keyword>
<dbReference type="Pfam" id="PF04307">
    <property type="entry name" value="YdjM"/>
    <property type="match status" value="1"/>
</dbReference>
<keyword evidence="3" id="KW-1185">Reference proteome</keyword>
<dbReference type="STRING" id="1156985.SAMN04488118_11373"/>
<dbReference type="GO" id="GO:0016787">
    <property type="term" value="F:hydrolase activity"/>
    <property type="evidence" value="ECO:0007669"/>
    <property type="project" value="UniProtKB-KW"/>
</dbReference>
<keyword evidence="1" id="KW-0812">Transmembrane</keyword>
<dbReference type="AlphaFoldDB" id="A0A1G5RD24"/>
<gene>
    <name evidence="2" type="ORF">SAMN04488118_11373</name>
</gene>
<proteinExistence type="predicted"/>
<feature type="transmembrane region" description="Helical" evidence="1">
    <location>
        <begin position="54"/>
        <end position="76"/>
    </location>
</feature>
<evidence type="ECO:0000313" key="2">
    <source>
        <dbReference type="EMBL" id="SCZ72004.1"/>
    </source>
</evidence>
<reference evidence="2 3" key="1">
    <citation type="submission" date="2016-10" db="EMBL/GenBank/DDBJ databases">
        <authorList>
            <person name="de Groot N.N."/>
        </authorList>
    </citation>
    <scope>NUCLEOTIDE SEQUENCE [LARGE SCALE GENOMIC DNA]</scope>
    <source>
        <strain evidence="2 3">U95</strain>
    </source>
</reference>
<evidence type="ECO:0000313" key="3">
    <source>
        <dbReference type="Proteomes" id="UP000198767"/>
    </source>
</evidence>
<dbReference type="InterPro" id="IPR007404">
    <property type="entry name" value="YdjM-like"/>
</dbReference>
<keyword evidence="1" id="KW-0472">Membrane</keyword>
<dbReference type="Proteomes" id="UP000198767">
    <property type="component" value="Unassembled WGS sequence"/>
</dbReference>
<dbReference type="OrthoDB" id="199738at2"/>
<protein>
    <submittedName>
        <fullName evidence="2">LexA-binding, inner membrane-associated putative hydrolase</fullName>
    </submittedName>
</protein>
<evidence type="ECO:0000256" key="1">
    <source>
        <dbReference type="SAM" id="Phobius"/>
    </source>
</evidence>
<accession>A0A1G5RD24</accession>
<organism evidence="2 3">
    <name type="scientific">Epibacterium ulvae</name>
    <dbReference type="NCBI Taxonomy" id="1156985"/>
    <lineage>
        <taxon>Bacteria</taxon>
        <taxon>Pseudomonadati</taxon>
        <taxon>Pseudomonadota</taxon>
        <taxon>Alphaproteobacteria</taxon>
        <taxon>Rhodobacterales</taxon>
        <taxon>Roseobacteraceae</taxon>
        <taxon>Epibacterium</taxon>
    </lineage>
</organism>
<feature type="transmembrane region" description="Helical" evidence="1">
    <location>
        <begin position="21"/>
        <end position="42"/>
    </location>
</feature>
<dbReference type="RefSeq" id="WP_090220849.1">
    <property type="nucleotide sequence ID" value="NZ_FMWG01000013.1"/>
</dbReference>
<name>A0A1G5RD24_9RHOB</name>
<keyword evidence="1" id="KW-1133">Transmembrane helix</keyword>
<dbReference type="EMBL" id="FMWG01000013">
    <property type="protein sequence ID" value="SCZ72004.1"/>
    <property type="molecule type" value="Genomic_DNA"/>
</dbReference>
<feature type="transmembrane region" description="Helical" evidence="1">
    <location>
        <begin position="126"/>
        <end position="150"/>
    </location>
</feature>
<sequence>MLTAHLPSGYVLGRLGPQMRYGMAAALIGAVLPDFDMIWFLFVDEGRIHHHRYWVHIPLFWACIAAILLPVIALWWRHCLGVALIFFTAILLHLLLDTVSGGILWAVPFNDHLYHFITVPATQSSWAWSFILHWSFVAEITIWGGAYVLWRKARRA</sequence>